<dbReference type="Gene3D" id="2.30.42.10">
    <property type="match status" value="1"/>
</dbReference>
<evidence type="ECO:0000256" key="1">
    <source>
        <dbReference type="SAM" id="MobiDB-lite"/>
    </source>
</evidence>
<dbReference type="AlphaFoldDB" id="A0A6H5H4G6"/>
<feature type="compositionally biased region" description="Low complexity" evidence="1">
    <location>
        <begin position="209"/>
        <end position="219"/>
    </location>
</feature>
<gene>
    <name evidence="2" type="ORF">NTEN_LOCUS15452</name>
</gene>
<name>A0A6H5H4G6_9HEMI</name>
<organism evidence="2 3">
    <name type="scientific">Nesidiocoris tenuis</name>
    <dbReference type="NCBI Taxonomy" id="355587"/>
    <lineage>
        <taxon>Eukaryota</taxon>
        <taxon>Metazoa</taxon>
        <taxon>Ecdysozoa</taxon>
        <taxon>Arthropoda</taxon>
        <taxon>Hexapoda</taxon>
        <taxon>Insecta</taxon>
        <taxon>Pterygota</taxon>
        <taxon>Neoptera</taxon>
        <taxon>Paraneoptera</taxon>
        <taxon>Hemiptera</taxon>
        <taxon>Heteroptera</taxon>
        <taxon>Panheteroptera</taxon>
        <taxon>Cimicomorpha</taxon>
        <taxon>Miridae</taxon>
        <taxon>Dicyphina</taxon>
        <taxon>Nesidiocoris</taxon>
    </lineage>
</organism>
<evidence type="ECO:0000313" key="3">
    <source>
        <dbReference type="Proteomes" id="UP000479000"/>
    </source>
</evidence>
<dbReference type="EMBL" id="CADCXU010023025">
    <property type="protein sequence ID" value="CAB0010408.1"/>
    <property type="molecule type" value="Genomic_DNA"/>
</dbReference>
<feature type="region of interest" description="Disordered" evidence="1">
    <location>
        <begin position="185"/>
        <end position="235"/>
    </location>
</feature>
<evidence type="ECO:0000313" key="2">
    <source>
        <dbReference type="EMBL" id="CAB0010408.1"/>
    </source>
</evidence>
<dbReference type="Proteomes" id="UP000479000">
    <property type="component" value="Unassembled WGS sequence"/>
</dbReference>
<accession>A0A6H5H4G6</accession>
<dbReference type="InterPro" id="IPR036034">
    <property type="entry name" value="PDZ_sf"/>
</dbReference>
<sequence length="276" mass="30453">MVQLIKNWSENELYRIFENFSSPIYIPRRAIRVTHRQNFLWSRPSMAQTCILREPRLKNHLLAFSSRFSLTGLIFYSSPCWQIISPGILDDTPITNVPYALEFQKAVDESSQGREVLTVKLFKPEGCSLGFSVVGLRSEEKGELGIFIQEIQPNGITGRPVVIRAAGGSWGSDFRRVYHHSSRSAELSSAKSNSEVDESQTNGKPGGFSSAFAPAASALYPPPPPTSSPWQRGVRPVEGAGACARTREGVGIANFASRRSTRATNNSAEFASRPFI</sequence>
<proteinExistence type="predicted"/>
<reference evidence="2 3" key="1">
    <citation type="submission" date="2020-02" db="EMBL/GenBank/DDBJ databases">
        <authorList>
            <person name="Ferguson B K."/>
        </authorList>
    </citation>
    <scope>NUCLEOTIDE SEQUENCE [LARGE SCALE GENOMIC DNA]</scope>
</reference>
<dbReference type="OrthoDB" id="6022242at2759"/>
<keyword evidence="3" id="KW-1185">Reference proteome</keyword>
<dbReference type="SUPFAM" id="SSF50156">
    <property type="entry name" value="PDZ domain-like"/>
    <property type="match status" value="1"/>
</dbReference>
<protein>
    <recommendedName>
        <fullName evidence="4">PDZ domain-containing protein</fullName>
    </recommendedName>
</protein>
<evidence type="ECO:0008006" key="4">
    <source>
        <dbReference type="Google" id="ProtNLM"/>
    </source>
</evidence>